<accession>A0ABU0AFC8</accession>
<dbReference type="InterPro" id="IPR044925">
    <property type="entry name" value="His-Me_finger_sf"/>
</dbReference>
<reference evidence="2 3" key="1">
    <citation type="submission" date="2023-07" db="EMBL/GenBank/DDBJ databases">
        <title>Genomic Encyclopedia of Type Strains, Phase IV (KMG-IV): sequencing the most valuable type-strain genomes for metagenomic binning, comparative biology and taxonomic classification.</title>
        <authorList>
            <person name="Goeker M."/>
        </authorList>
    </citation>
    <scope>NUCLEOTIDE SEQUENCE [LARGE SCALE GENOMIC DNA]</scope>
    <source>
        <strain evidence="2 3">DSM 23494</strain>
    </source>
</reference>
<gene>
    <name evidence="2" type="ORF">J2S17_001836</name>
</gene>
<feature type="domain" description="HNH nuclease" evidence="1">
    <location>
        <begin position="120"/>
        <end position="165"/>
    </location>
</feature>
<name>A0ABU0AFC8_9BACI</name>
<keyword evidence="3" id="KW-1185">Reference proteome</keyword>
<organism evidence="2 3">
    <name type="scientific">Cytobacillus purgationiresistens</name>
    <dbReference type="NCBI Taxonomy" id="863449"/>
    <lineage>
        <taxon>Bacteria</taxon>
        <taxon>Bacillati</taxon>
        <taxon>Bacillota</taxon>
        <taxon>Bacilli</taxon>
        <taxon>Bacillales</taxon>
        <taxon>Bacillaceae</taxon>
        <taxon>Cytobacillus</taxon>
    </lineage>
</organism>
<dbReference type="Proteomes" id="UP001238088">
    <property type="component" value="Unassembled WGS sequence"/>
</dbReference>
<evidence type="ECO:0000313" key="2">
    <source>
        <dbReference type="EMBL" id="MDQ0269964.1"/>
    </source>
</evidence>
<dbReference type="Gene3D" id="3.90.75.20">
    <property type="match status" value="1"/>
</dbReference>
<dbReference type="Pfam" id="PF13392">
    <property type="entry name" value="HNH_3"/>
    <property type="match status" value="1"/>
</dbReference>
<dbReference type="InterPro" id="IPR003615">
    <property type="entry name" value="HNH_nuc"/>
</dbReference>
<comment type="caution">
    <text evidence="2">The sequence shown here is derived from an EMBL/GenBank/DDBJ whole genome shotgun (WGS) entry which is preliminary data.</text>
</comment>
<proteinExistence type="predicted"/>
<dbReference type="SUPFAM" id="SSF54060">
    <property type="entry name" value="His-Me finger endonucleases"/>
    <property type="match status" value="1"/>
</dbReference>
<evidence type="ECO:0000313" key="3">
    <source>
        <dbReference type="Proteomes" id="UP001238088"/>
    </source>
</evidence>
<dbReference type="RefSeq" id="WP_307473961.1">
    <property type="nucleotide sequence ID" value="NZ_JAUSUB010000006.1"/>
</dbReference>
<evidence type="ECO:0000259" key="1">
    <source>
        <dbReference type="Pfam" id="PF13392"/>
    </source>
</evidence>
<dbReference type="EMBL" id="JAUSUB010000006">
    <property type="protein sequence ID" value="MDQ0269964.1"/>
    <property type="molecule type" value="Genomic_DNA"/>
</dbReference>
<protein>
    <recommendedName>
        <fullName evidence="1">HNH nuclease domain-containing protein</fullName>
    </recommendedName>
</protein>
<sequence length="208" mass="23667">MRLLTDKQHAYLISIAEGRTTNEIAKMINDKFSLVITSRQIRNYKKNHGLKSNISTTFKKGSIPANKGKKGLYNVGGNRTSFKPGQKARNYKPIGSERTDRDGYVLIKVQDDGPWHKRWRLKHTVVWEEVNGPVPNSHCLIFLDQDKQNISLDNLQLITRSQLARLNQNNLISDDPDITKTGIIMAEIYSKIGERKKSHEANYGSSDC</sequence>